<keyword evidence="2 4" id="KW-0012">Acyltransferase</keyword>
<dbReference type="PROSITE" id="PS51186">
    <property type="entry name" value="GNAT"/>
    <property type="match status" value="1"/>
</dbReference>
<dbReference type="EC" id="2.3.1.-" evidence="4"/>
<dbReference type="Gene3D" id="3.40.630.30">
    <property type="match status" value="1"/>
</dbReference>
<evidence type="ECO:0000259" key="3">
    <source>
        <dbReference type="PROSITE" id="PS51186"/>
    </source>
</evidence>
<evidence type="ECO:0000256" key="1">
    <source>
        <dbReference type="ARBA" id="ARBA00022679"/>
    </source>
</evidence>
<dbReference type="InterPro" id="IPR016181">
    <property type="entry name" value="Acyl_CoA_acyltransferase"/>
</dbReference>
<evidence type="ECO:0000313" key="5">
    <source>
        <dbReference type="Proteomes" id="UP000244934"/>
    </source>
</evidence>
<keyword evidence="1 4" id="KW-0808">Transferase</keyword>
<organism evidence="4 5">
    <name type="scientific">Kushneria phyllosphaerae</name>
    <dbReference type="NCBI Taxonomy" id="2100822"/>
    <lineage>
        <taxon>Bacteria</taxon>
        <taxon>Pseudomonadati</taxon>
        <taxon>Pseudomonadota</taxon>
        <taxon>Gammaproteobacteria</taxon>
        <taxon>Oceanospirillales</taxon>
        <taxon>Halomonadaceae</taxon>
        <taxon>Kushneria</taxon>
    </lineage>
</organism>
<dbReference type="AlphaFoldDB" id="A0A2R8CLW5"/>
<keyword evidence="5" id="KW-1185">Reference proteome</keyword>
<dbReference type="OrthoDB" id="9813917at2"/>
<proteinExistence type="predicted"/>
<dbReference type="CDD" id="cd04301">
    <property type="entry name" value="NAT_SF"/>
    <property type="match status" value="1"/>
</dbReference>
<dbReference type="PANTHER" id="PTHR43877">
    <property type="entry name" value="AMINOALKYLPHOSPHONATE N-ACETYLTRANSFERASE-RELATED-RELATED"/>
    <property type="match status" value="1"/>
</dbReference>
<dbReference type="EMBL" id="ONZI01000002">
    <property type="protein sequence ID" value="SPJ33891.1"/>
    <property type="molecule type" value="Genomic_DNA"/>
</dbReference>
<dbReference type="PANTHER" id="PTHR43877:SF2">
    <property type="entry name" value="AMINOALKYLPHOSPHONATE N-ACETYLTRANSFERASE-RELATED"/>
    <property type="match status" value="1"/>
</dbReference>
<dbReference type="InterPro" id="IPR000182">
    <property type="entry name" value="GNAT_dom"/>
</dbReference>
<dbReference type="RefSeq" id="WP_108842694.1">
    <property type="nucleotide sequence ID" value="NZ_ONZI01000002.1"/>
</dbReference>
<dbReference type="Proteomes" id="UP000244934">
    <property type="component" value="Unassembled WGS sequence"/>
</dbReference>
<gene>
    <name evidence="4" type="primary">yvbK</name>
    <name evidence="4" type="ORF">KSP9073_01915</name>
</gene>
<evidence type="ECO:0000313" key="4">
    <source>
        <dbReference type="EMBL" id="SPJ33891.1"/>
    </source>
</evidence>
<dbReference type="Pfam" id="PF00583">
    <property type="entry name" value="Acetyltransf_1"/>
    <property type="match status" value="1"/>
</dbReference>
<reference evidence="5" key="1">
    <citation type="submission" date="2018-03" db="EMBL/GenBank/DDBJ databases">
        <authorList>
            <person name="Navarro De La Torre S."/>
        </authorList>
    </citation>
    <scope>NUCLEOTIDE SEQUENCE [LARGE SCALE GENOMIC DNA]</scope>
    <source>
        <strain evidence="5">EAod3</strain>
    </source>
</reference>
<protein>
    <submittedName>
        <fullName evidence="4">Putative N-acetyltransferase YvbK</fullName>
        <ecNumber evidence="4">2.3.1.-</ecNumber>
    </submittedName>
</protein>
<evidence type="ECO:0000256" key="2">
    <source>
        <dbReference type="ARBA" id="ARBA00023315"/>
    </source>
</evidence>
<feature type="domain" description="N-acetyltransferase" evidence="3">
    <location>
        <begin position="1"/>
        <end position="138"/>
    </location>
</feature>
<name>A0A2R8CLW5_9GAMM</name>
<dbReference type="InterPro" id="IPR050832">
    <property type="entry name" value="Bact_Acetyltransf"/>
</dbReference>
<dbReference type="SUPFAM" id="SSF55729">
    <property type="entry name" value="Acyl-CoA N-acyltransferases (Nat)"/>
    <property type="match status" value="1"/>
</dbReference>
<dbReference type="GO" id="GO:0016747">
    <property type="term" value="F:acyltransferase activity, transferring groups other than amino-acyl groups"/>
    <property type="evidence" value="ECO:0007669"/>
    <property type="project" value="InterPro"/>
</dbReference>
<accession>A0A2R8CLW5</accession>
<sequence>MTKDALVVEKVSVSSLPRHLLLQADPEEAFIEVYPDDGIGLSARLDGEIVGACVLGGSRHHGELELLNIAVMPALQKRGVGTCLLETAINTAREHSYQHLVLGTGTFGYQLSFYQRHGFRVIEVQRDYFTQHYARPLFENGIQHRDRLWLAFDLSTMLGK</sequence>